<comment type="caution">
    <text evidence="1">The sequence shown here is derived from an EMBL/GenBank/DDBJ whole genome shotgun (WGS) entry which is preliminary data.</text>
</comment>
<dbReference type="Proteomes" id="UP000792457">
    <property type="component" value="Unassembled WGS sequence"/>
</dbReference>
<dbReference type="AlphaFoldDB" id="A0A8K0PAN2"/>
<gene>
    <name evidence="1" type="ORF">J437_LFUL019077</name>
</gene>
<protein>
    <submittedName>
        <fullName evidence="1">Uncharacterized protein</fullName>
    </submittedName>
</protein>
<reference evidence="1" key="1">
    <citation type="submission" date="2013-04" db="EMBL/GenBank/DDBJ databases">
        <authorList>
            <person name="Qu J."/>
            <person name="Murali S.C."/>
            <person name="Bandaranaike D."/>
            <person name="Bellair M."/>
            <person name="Blankenburg K."/>
            <person name="Chao H."/>
            <person name="Dinh H."/>
            <person name="Doddapaneni H."/>
            <person name="Downs B."/>
            <person name="Dugan-Rocha S."/>
            <person name="Elkadiri S."/>
            <person name="Gnanaolivu R.D."/>
            <person name="Hernandez B."/>
            <person name="Javaid M."/>
            <person name="Jayaseelan J.C."/>
            <person name="Lee S."/>
            <person name="Li M."/>
            <person name="Ming W."/>
            <person name="Munidasa M."/>
            <person name="Muniz J."/>
            <person name="Nguyen L."/>
            <person name="Ongeri F."/>
            <person name="Osuji N."/>
            <person name="Pu L.-L."/>
            <person name="Puazo M."/>
            <person name="Qu C."/>
            <person name="Quiroz J."/>
            <person name="Raj R."/>
            <person name="Weissenberger G."/>
            <person name="Xin Y."/>
            <person name="Zou X."/>
            <person name="Han Y."/>
            <person name="Richards S."/>
            <person name="Worley K."/>
            <person name="Muzny D."/>
            <person name="Gibbs R."/>
        </authorList>
    </citation>
    <scope>NUCLEOTIDE SEQUENCE</scope>
    <source>
        <strain evidence="1">Sampled in the wild</strain>
    </source>
</reference>
<reference evidence="1" key="2">
    <citation type="submission" date="2017-10" db="EMBL/GenBank/DDBJ databases">
        <title>Ladona fulva Genome sequencing and assembly.</title>
        <authorList>
            <person name="Murali S."/>
            <person name="Richards S."/>
            <person name="Bandaranaike D."/>
            <person name="Bellair M."/>
            <person name="Blankenburg K."/>
            <person name="Chao H."/>
            <person name="Dinh H."/>
            <person name="Doddapaneni H."/>
            <person name="Dugan-Rocha S."/>
            <person name="Elkadiri S."/>
            <person name="Gnanaolivu R."/>
            <person name="Hernandez B."/>
            <person name="Skinner E."/>
            <person name="Javaid M."/>
            <person name="Lee S."/>
            <person name="Li M."/>
            <person name="Ming W."/>
            <person name="Munidasa M."/>
            <person name="Muniz J."/>
            <person name="Nguyen L."/>
            <person name="Hughes D."/>
            <person name="Osuji N."/>
            <person name="Pu L.-L."/>
            <person name="Puazo M."/>
            <person name="Qu C."/>
            <person name="Quiroz J."/>
            <person name="Raj R."/>
            <person name="Weissenberger G."/>
            <person name="Xin Y."/>
            <person name="Zou X."/>
            <person name="Han Y."/>
            <person name="Worley K."/>
            <person name="Muzny D."/>
            <person name="Gibbs R."/>
        </authorList>
    </citation>
    <scope>NUCLEOTIDE SEQUENCE</scope>
    <source>
        <strain evidence="1">Sampled in the wild</strain>
    </source>
</reference>
<accession>A0A8K0PAN2</accession>
<dbReference type="EMBL" id="KZ309590">
    <property type="protein sequence ID" value="KAG8239317.1"/>
    <property type="molecule type" value="Genomic_DNA"/>
</dbReference>
<keyword evidence="2" id="KW-1185">Reference proteome</keyword>
<evidence type="ECO:0000313" key="1">
    <source>
        <dbReference type="EMBL" id="KAG8239317.1"/>
    </source>
</evidence>
<proteinExistence type="predicted"/>
<sequence length="74" mass="8702">MLYDRLVYNWYIDESYWCGPPIYYPDPALAMSRNNVKDKSEGQNRRVHSIMNQDDIASGKRSNWSELEISGKMP</sequence>
<name>A0A8K0PAN2_LADFU</name>
<evidence type="ECO:0000313" key="2">
    <source>
        <dbReference type="Proteomes" id="UP000792457"/>
    </source>
</evidence>
<dbReference type="OrthoDB" id="1394818at2759"/>
<organism evidence="1 2">
    <name type="scientific">Ladona fulva</name>
    <name type="common">Scarce chaser dragonfly</name>
    <name type="synonym">Libellula fulva</name>
    <dbReference type="NCBI Taxonomy" id="123851"/>
    <lineage>
        <taxon>Eukaryota</taxon>
        <taxon>Metazoa</taxon>
        <taxon>Ecdysozoa</taxon>
        <taxon>Arthropoda</taxon>
        <taxon>Hexapoda</taxon>
        <taxon>Insecta</taxon>
        <taxon>Pterygota</taxon>
        <taxon>Palaeoptera</taxon>
        <taxon>Odonata</taxon>
        <taxon>Epiprocta</taxon>
        <taxon>Anisoptera</taxon>
        <taxon>Libelluloidea</taxon>
        <taxon>Libellulidae</taxon>
        <taxon>Ladona</taxon>
    </lineage>
</organism>